<dbReference type="Proteomes" id="UP000215332">
    <property type="component" value="Chromosome 1"/>
</dbReference>
<dbReference type="KEGG" id="cgrn:4412665_01733"/>
<sequence length="351" mass="37383">MITAAADGSSLHNPGPAGWAWYIDDATWAAGGWPKGTNNMGELTAVLDLLRATRDAGEELTVLCDSQYAINCCTKWMAGWKRKGWRKADGKPVLNKEILQELDTELAGRQVHFQWVKGHAGHAMNEAADSRARAAATAYRDGTSVDHGPGFGHAPAAEAAAGGADDTQNVFCAPQRHSAGNVCGEDDQEAPCRAAAPTATQLEATSSRDVTSASAGDIPSIEPFQDGLFELDAPSALVSTLADLQSRLVDSNPACRQQAMVELLSDDFIGHAADGKVRSKARLIAMDRSIKSRTTTQIDILGITEPADGVALVRWRSRTGARAELHASLWRLSGQHGDGQWQIVFSQATAI</sequence>
<dbReference type="InterPro" id="IPR050092">
    <property type="entry name" value="RNase_H"/>
</dbReference>
<feature type="region of interest" description="Disordered" evidence="11">
    <location>
        <begin position="198"/>
        <end position="217"/>
    </location>
</feature>
<evidence type="ECO:0000259" key="12">
    <source>
        <dbReference type="PROSITE" id="PS50879"/>
    </source>
</evidence>
<dbReference type="CDD" id="cd09278">
    <property type="entry name" value="RNase_HI_prokaryote_like"/>
    <property type="match status" value="1"/>
</dbReference>
<name>A0A239WXW2_9ACTN</name>
<dbReference type="InterPro" id="IPR012337">
    <property type="entry name" value="RNaseH-like_sf"/>
</dbReference>
<comment type="similarity">
    <text evidence="2 10">Belongs to the RNase H family.</text>
</comment>
<dbReference type="SUPFAM" id="SSF54427">
    <property type="entry name" value="NTF2-like"/>
    <property type="match status" value="1"/>
</dbReference>
<evidence type="ECO:0000256" key="4">
    <source>
        <dbReference type="ARBA" id="ARBA00012180"/>
    </source>
</evidence>
<organism evidence="13 14">
    <name type="scientific">Cutibacterium granulosum</name>
    <dbReference type="NCBI Taxonomy" id="33011"/>
    <lineage>
        <taxon>Bacteria</taxon>
        <taxon>Bacillati</taxon>
        <taxon>Actinomycetota</taxon>
        <taxon>Actinomycetes</taxon>
        <taxon>Propionibacteriales</taxon>
        <taxon>Propionibacteriaceae</taxon>
        <taxon>Cutibacterium</taxon>
    </lineage>
</organism>
<dbReference type="Gene3D" id="3.30.420.10">
    <property type="entry name" value="Ribonuclease H-like superfamily/Ribonuclease H"/>
    <property type="match status" value="1"/>
</dbReference>
<evidence type="ECO:0000313" key="14">
    <source>
        <dbReference type="Proteomes" id="UP000215332"/>
    </source>
</evidence>
<comment type="subcellular location">
    <subcellularLocation>
        <location evidence="10">Cytoplasm</location>
    </subcellularLocation>
</comment>
<feature type="binding site" evidence="10">
    <location>
        <position position="42"/>
    </location>
    <ligand>
        <name>Mg(2+)</name>
        <dbReference type="ChEBI" id="CHEBI:18420"/>
        <label>1</label>
    </ligand>
</feature>
<dbReference type="PANTHER" id="PTHR10642">
    <property type="entry name" value="RIBONUCLEASE H1"/>
    <property type="match status" value="1"/>
</dbReference>
<dbReference type="eggNOG" id="COG0328">
    <property type="taxonomic scope" value="Bacteria"/>
</dbReference>
<dbReference type="InterPro" id="IPR022892">
    <property type="entry name" value="RNaseHI"/>
</dbReference>
<dbReference type="HAMAP" id="MF_00042">
    <property type="entry name" value="RNase_H"/>
    <property type="match status" value="1"/>
</dbReference>
<proteinExistence type="inferred from homology"/>
<evidence type="ECO:0000256" key="5">
    <source>
        <dbReference type="ARBA" id="ARBA00022722"/>
    </source>
</evidence>
<dbReference type="Gene3D" id="3.10.450.50">
    <property type="match status" value="1"/>
</dbReference>
<evidence type="ECO:0000256" key="10">
    <source>
        <dbReference type="HAMAP-Rule" id="MF_00042"/>
    </source>
</evidence>
<feature type="binding site" evidence="10">
    <location>
        <position position="65"/>
    </location>
    <ligand>
        <name>Mg(2+)</name>
        <dbReference type="ChEBI" id="CHEBI:18420"/>
        <label>1</label>
    </ligand>
</feature>
<comment type="subunit">
    <text evidence="3 10">Monomer.</text>
</comment>
<dbReference type="GO" id="GO:0003676">
    <property type="term" value="F:nucleic acid binding"/>
    <property type="evidence" value="ECO:0007669"/>
    <property type="project" value="InterPro"/>
</dbReference>
<feature type="compositionally biased region" description="Polar residues" evidence="11">
    <location>
        <begin position="198"/>
        <end position="214"/>
    </location>
</feature>
<dbReference type="AlphaFoldDB" id="A0A239WXW2"/>
<dbReference type="InterPro" id="IPR002156">
    <property type="entry name" value="RNaseH_domain"/>
</dbReference>
<dbReference type="GO" id="GO:0000287">
    <property type="term" value="F:magnesium ion binding"/>
    <property type="evidence" value="ECO:0007669"/>
    <property type="project" value="UniProtKB-UniRule"/>
</dbReference>
<comment type="catalytic activity">
    <reaction evidence="1 10">
        <text>Endonucleolytic cleavage to 5'-phosphomonoester.</text>
        <dbReference type="EC" id="3.1.26.4"/>
    </reaction>
</comment>
<accession>A0A239WXW2</accession>
<evidence type="ECO:0000256" key="11">
    <source>
        <dbReference type="SAM" id="MobiDB-lite"/>
    </source>
</evidence>
<keyword evidence="6 10" id="KW-0479">Metal-binding</keyword>
<dbReference type="InterPro" id="IPR036397">
    <property type="entry name" value="RNaseH_sf"/>
</dbReference>
<dbReference type="EMBL" id="LT906441">
    <property type="protein sequence ID" value="SNV39267.1"/>
    <property type="molecule type" value="Genomic_DNA"/>
</dbReference>
<evidence type="ECO:0000256" key="7">
    <source>
        <dbReference type="ARBA" id="ARBA00022759"/>
    </source>
</evidence>
<dbReference type="PROSITE" id="PS50879">
    <property type="entry name" value="RNASE_H_1"/>
    <property type="match status" value="1"/>
</dbReference>
<dbReference type="GO" id="GO:0004523">
    <property type="term" value="F:RNA-DNA hybrid ribonuclease activity"/>
    <property type="evidence" value="ECO:0007669"/>
    <property type="project" value="UniProtKB-UniRule"/>
</dbReference>
<dbReference type="GO" id="GO:0005737">
    <property type="term" value="C:cytoplasm"/>
    <property type="evidence" value="ECO:0007669"/>
    <property type="project" value="UniProtKB-SubCell"/>
</dbReference>
<comment type="function">
    <text evidence="10">Endonuclease that specifically degrades the RNA of RNA-DNA hybrids.</text>
</comment>
<evidence type="ECO:0000256" key="3">
    <source>
        <dbReference type="ARBA" id="ARBA00011245"/>
    </source>
</evidence>
<evidence type="ECO:0000313" key="13">
    <source>
        <dbReference type="EMBL" id="SNV39267.1"/>
    </source>
</evidence>
<protein>
    <recommendedName>
        <fullName evidence="4 10">Ribonuclease H</fullName>
        <shortName evidence="10">RNase H</shortName>
        <ecNumber evidence="4 10">3.1.26.4</ecNumber>
    </recommendedName>
</protein>
<dbReference type="PANTHER" id="PTHR10642:SF26">
    <property type="entry name" value="RIBONUCLEASE H1"/>
    <property type="match status" value="1"/>
</dbReference>
<comment type="cofactor">
    <cofactor evidence="10">
        <name>Mg(2+)</name>
        <dbReference type="ChEBI" id="CHEBI:18420"/>
    </cofactor>
    <text evidence="10">Binds 1 Mg(2+) ion per subunit. May bind a second metal ion at a regulatory site, or after substrate binding.</text>
</comment>
<keyword evidence="8 10" id="KW-0378">Hydrolase</keyword>
<keyword evidence="10" id="KW-0963">Cytoplasm</keyword>
<evidence type="ECO:0000256" key="2">
    <source>
        <dbReference type="ARBA" id="ARBA00005300"/>
    </source>
</evidence>
<evidence type="ECO:0000256" key="6">
    <source>
        <dbReference type="ARBA" id="ARBA00022723"/>
    </source>
</evidence>
<keyword evidence="5 10" id="KW-0540">Nuclease</keyword>
<reference evidence="13 14" key="1">
    <citation type="submission" date="2017-06" db="EMBL/GenBank/DDBJ databases">
        <authorList>
            <consortium name="Pathogen Informatics"/>
        </authorList>
    </citation>
    <scope>NUCLEOTIDE SEQUENCE [LARGE SCALE GENOMIC DNA]</scope>
    <source>
        <strain evidence="13 14">NCTC11865</strain>
    </source>
</reference>
<dbReference type="InterPro" id="IPR032710">
    <property type="entry name" value="NTF2-like_dom_sf"/>
</dbReference>
<dbReference type="SUPFAM" id="SSF53098">
    <property type="entry name" value="Ribonuclease H-like"/>
    <property type="match status" value="1"/>
</dbReference>
<gene>
    <name evidence="10 13" type="primary">rnhA</name>
    <name evidence="13" type="ORF">SAMEA4412665_01733</name>
</gene>
<feature type="binding site" evidence="10">
    <location>
        <position position="7"/>
    </location>
    <ligand>
        <name>Mg(2+)</name>
        <dbReference type="ChEBI" id="CHEBI:18420"/>
        <label>1</label>
    </ligand>
</feature>
<dbReference type="Pfam" id="PF00075">
    <property type="entry name" value="RNase_H"/>
    <property type="match status" value="1"/>
</dbReference>
<feature type="binding site" evidence="10">
    <location>
        <position position="7"/>
    </location>
    <ligand>
        <name>Mg(2+)</name>
        <dbReference type="ChEBI" id="CHEBI:18420"/>
        <label>2</label>
    </ligand>
</feature>
<feature type="domain" description="RNase H type-1" evidence="12">
    <location>
        <begin position="1"/>
        <end position="137"/>
    </location>
</feature>
<keyword evidence="9 10" id="KW-0460">Magnesium</keyword>
<feature type="binding site" evidence="10">
    <location>
        <position position="129"/>
    </location>
    <ligand>
        <name>Mg(2+)</name>
        <dbReference type="ChEBI" id="CHEBI:18420"/>
        <label>2</label>
    </ligand>
</feature>
<keyword evidence="7 10" id="KW-0255">Endonuclease</keyword>
<dbReference type="eggNOG" id="COG4994">
    <property type="taxonomic scope" value="Bacteria"/>
</dbReference>
<evidence type="ECO:0000256" key="9">
    <source>
        <dbReference type="ARBA" id="ARBA00022842"/>
    </source>
</evidence>
<evidence type="ECO:0000256" key="1">
    <source>
        <dbReference type="ARBA" id="ARBA00000077"/>
    </source>
</evidence>
<dbReference type="EC" id="3.1.26.4" evidence="4 10"/>
<evidence type="ECO:0000256" key="8">
    <source>
        <dbReference type="ARBA" id="ARBA00022801"/>
    </source>
</evidence>
<dbReference type="GO" id="GO:0043137">
    <property type="term" value="P:DNA replication, removal of RNA primer"/>
    <property type="evidence" value="ECO:0007669"/>
    <property type="project" value="TreeGrafter"/>
</dbReference>